<keyword evidence="3" id="KW-1185">Reference proteome</keyword>
<feature type="signal peptide" evidence="1">
    <location>
        <begin position="1"/>
        <end position="20"/>
    </location>
</feature>
<evidence type="ECO:0000256" key="1">
    <source>
        <dbReference type="SAM" id="SignalP"/>
    </source>
</evidence>
<dbReference type="AlphaFoldDB" id="A0A9J6BFR5"/>
<sequence length="209" mass="24755">MKKILITFLITFFTIVQCQSSKSDEEILSCILNKFNLPHSVRLEEFRTNENYKKYKSVLRTTGRLCSGKFEDYSQRKFNSLIKSDYQTEEALKFDNHTIDCYRWHLLKIQPQNPIVKLLRIPENFDNGNCEEIINKGRAFFKSESYQTEETEACHSQLIEPFYTHRFIAIIILHGNFEASVIDEERNIFYADFRDLTEKLVECVIKNNP</sequence>
<accession>A0A9J6BFR5</accession>
<dbReference type="Proteomes" id="UP001107558">
    <property type="component" value="Chromosome 4"/>
</dbReference>
<feature type="chain" id="PRO_5039914660" description="Lipoprotein" evidence="1">
    <location>
        <begin position="21"/>
        <end position="209"/>
    </location>
</feature>
<evidence type="ECO:0000313" key="2">
    <source>
        <dbReference type="EMBL" id="KAG5668331.1"/>
    </source>
</evidence>
<reference evidence="2" key="1">
    <citation type="submission" date="2021-03" db="EMBL/GenBank/DDBJ databases">
        <title>Chromosome level genome of the anhydrobiotic midge Polypedilum vanderplanki.</title>
        <authorList>
            <person name="Yoshida Y."/>
            <person name="Kikawada T."/>
            <person name="Gusev O."/>
        </authorList>
    </citation>
    <scope>NUCLEOTIDE SEQUENCE</scope>
    <source>
        <strain evidence="2">NIAS01</strain>
        <tissue evidence="2">Whole body or cell culture</tissue>
    </source>
</reference>
<comment type="caution">
    <text evidence="2">The sequence shown here is derived from an EMBL/GenBank/DDBJ whole genome shotgun (WGS) entry which is preliminary data.</text>
</comment>
<dbReference type="EMBL" id="JADBJN010000004">
    <property type="protein sequence ID" value="KAG5668331.1"/>
    <property type="molecule type" value="Genomic_DNA"/>
</dbReference>
<name>A0A9J6BFR5_POLVA</name>
<gene>
    <name evidence="2" type="ORF">PVAND_016274</name>
</gene>
<organism evidence="2 3">
    <name type="scientific">Polypedilum vanderplanki</name>
    <name type="common">Sleeping chironomid midge</name>
    <dbReference type="NCBI Taxonomy" id="319348"/>
    <lineage>
        <taxon>Eukaryota</taxon>
        <taxon>Metazoa</taxon>
        <taxon>Ecdysozoa</taxon>
        <taxon>Arthropoda</taxon>
        <taxon>Hexapoda</taxon>
        <taxon>Insecta</taxon>
        <taxon>Pterygota</taxon>
        <taxon>Neoptera</taxon>
        <taxon>Endopterygota</taxon>
        <taxon>Diptera</taxon>
        <taxon>Nematocera</taxon>
        <taxon>Chironomoidea</taxon>
        <taxon>Chironomidae</taxon>
        <taxon>Chironominae</taxon>
        <taxon>Polypedilum</taxon>
        <taxon>Polypedilum</taxon>
    </lineage>
</organism>
<protein>
    <recommendedName>
        <fullName evidence="4">Lipoprotein</fullName>
    </recommendedName>
</protein>
<evidence type="ECO:0000313" key="3">
    <source>
        <dbReference type="Proteomes" id="UP001107558"/>
    </source>
</evidence>
<evidence type="ECO:0008006" key="4">
    <source>
        <dbReference type="Google" id="ProtNLM"/>
    </source>
</evidence>
<proteinExistence type="predicted"/>
<keyword evidence="1" id="KW-0732">Signal</keyword>